<protein>
    <submittedName>
        <fullName evidence="2">Uncharacterized protein</fullName>
    </submittedName>
</protein>
<evidence type="ECO:0000313" key="2">
    <source>
        <dbReference type="EMBL" id="GFT98575.1"/>
    </source>
</evidence>
<dbReference type="PANTHER" id="PTHR23279:SF36">
    <property type="entry name" value="DEFECTIVE PROBOSCIS EXTENSION RESPONSE 9, ISOFORM A"/>
    <property type="match status" value="1"/>
</dbReference>
<feature type="transmembrane region" description="Helical" evidence="1">
    <location>
        <begin position="65"/>
        <end position="87"/>
    </location>
</feature>
<comment type="caution">
    <text evidence="2">The sequence shown here is derived from an EMBL/GenBank/DDBJ whole genome shotgun (WGS) entry which is preliminary data.</text>
</comment>
<keyword evidence="3" id="KW-1185">Reference proteome</keyword>
<keyword evidence="1" id="KW-1133">Transmembrane helix</keyword>
<dbReference type="GO" id="GO:0050808">
    <property type="term" value="P:synapse organization"/>
    <property type="evidence" value="ECO:0007669"/>
    <property type="project" value="TreeGrafter"/>
</dbReference>
<dbReference type="InterPro" id="IPR037448">
    <property type="entry name" value="Zig-8"/>
</dbReference>
<dbReference type="InterPro" id="IPR013783">
    <property type="entry name" value="Ig-like_fold"/>
</dbReference>
<dbReference type="OrthoDB" id="6365338at2759"/>
<accession>A0A8X6Q3V6</accession>
<evidence type="ECO:0000313" key="3">
    <source>
        <dbReference type="Proteomes" id="UP000887013"/>
    </source>
</evidence>
<reference evidence="2" key="1">
    <citation type="submission" date="2020-08" db="EMBL/GenBank/DDBJ databases">
        <title>Multicomponent nature underlies the extraordinary mechanical properties of spider dragline silk.</title>
        <authorList>
            <person name="Kono N."/>
            <person name="Nakamura H."/>
            <person name="Mori M."/>
            <person name="Yoshida Y."/>
            <person name="Ohtoshi R."/>
            <person name="Malay A.D."/>
            <person name="Moran D.A.P."/>
            <person name="Tomita M."/>
            <person name="Numata K."/>
            <person name="Arakawa K."/>
        </authorList>
    </citation>
    <scope>NUCLEOTIDE SEQUENCE</scope>
</reference>
<sequence length="88" mass="9970">MEIRQIEIYKQLGKESISRLFIAKAKPSDAGYYSCQPSYADPKSIYLQVMKGEEPTTQQHGSASILWESFLLEAVILLNLFVVTLMIV</sequence>
<organism evidence="2 3">
    <name type="scientific">Nephila pilipes</name>
    <name type="common">Giant wood spider</name>
    <name type="synonym">Nephila maculata</name>
    <dbReference type="NCBI Taxonomy" id="299642"/>
    <lineage>
        <taxon>Eukaryota</taxon>
        <taxon>Metazoa</taxon>
        <taxon>Ecdysozoa</taxon>
        <taxon>Arthropoda</taxon>
        <taxon>Chelicerata</taxon>
        <taxon>Arachnida</taxon>
        <taxon>Araneae</taxon>
        <taxon>Araneomorphae</taxon>
        <taxon>Entelegynae</taxon>
        <taxon>Araneoidea</taxon>
        <taxon>Nephilidae</taxon>
        <taxon>Nephila</taxon>
    </lineage>
</organism>
<gene>
    <name evidence="2" type="ORF">NPIL_232791</name>
</gene>
<dbReference type="GO" id="GO:0032589">
    <property type="term" value="C:neuron projection membrane"/>
    <property type="evidence" value="ECO:0007669"/>
    <property type="project" value="TreeGrafter"/>
</dbReference>
<proteinExistence type="predicted"/>
<dbReference type="Proteomes" id="UP000887013">
    <property type="component" value="Unassembled WGS sequence"/>
</dbReference>
<dbReference type="PANTHER" id="PTHR23279">
    <property type="entry name" value="DEFECTIVE PROBOSCIS EXTENSION RESPONSE DPR -RELATED"/>
    <property type="match status" value="1"/>
</dbReference>
<dbReference type="EMBL" id="BMAW01075796">
    <property type="protein sequence ID" value="GFT98575.1"/>
    <property type="molecule type" value="Genomic_DNA"/>
</dbReference>
<dbReference type="InterPro" id="IPR036179">
    <property type="entry name" value="Ig-like_dom_sf"/>
</dbReference>
<dbReference type="SUPFAM" id="SSF48726">
    <property type="entry name" value="Immunoglobulin"/>
    <property type="match status" value="1"/>
</dbReference>
<evidence type="ECO:0000256" key="1">
    <source>
        <dbReference type="SAM" id="Phobius"/>
    </source>
</evidence>
<dbReference type="Gene3D" id="2.60.40.10">
    <property type="entry name" value="Immunoglobulins"/>
    <property type="match status" value="1"/>
</dbReference>
<dbReference type="AlphaFoldDB" id="A0A8X6Q3V6"/>
<keyword evidence="1" id="KW-0472">Membrane</keyword>
<keyword evidence="1" id="KW-0812">Transmembrane</keyword>
<name>A0A8X6Q3V6_NEPPI</name>